<sequence length="300" mass="32071">MQEPSVRKSRLTLAALLAAVAVIGGSGFLIGRASVDPEPPAPKSVPTVIAPALPTPTADDDPRDDVLGRRDLIALAGLAADAVAAGTRVPADVGEAVGRRFRLDLPFGCDGPTSAESNAPMGWRYDAEQKTLRVSVRPVVWQPGDWSTRPATTEADERDDAEAVEGYWVPRPWTSSETCPPRRQATITGAEAVTLPGQTLALAQFFDASDSRQARRGDKPFESVTRVAPEDVQAERGFHLRISGRVAETPDGSPIACRQPAGSEQRPICVIAVKIDEVAIINPVREETLATWTTAQPEAR</sequence>
<keyword evidence="3" id="KW-1185">Reference proteome</keyword>
<evidence type="ECO:0000313" key="3">
    <source>
        <dbReference type="Proteomes" id="UP000218366"/>
    </source>
</evidence>
<reference evidence="2 3" key="1">
    <citation type="submission" date="2017-09" db="EMBL/GenBank/DDBJ databases">
        <title>Sphingomonas spermidinifaciens 9NM-10, whole genome shotgun sequence.</title>
        <authorList>
            <person name="Feng G."/>
            <person name="Zhu H."/>
        </authorList>
    </citation>
    <scope>NUCLEOTIDE SEQUENCE [LARGE SCALE GENOMIC DNA]</scope>
    <source>
        <strain evidence="2 3">9NM-10</strain>
    </source>
</reference>
<gene>
    <name evidence="2" type="ORF">COC42_16940</name>
</gene>
<evidence type="ECO:0000256" key="1">
    <source>
        <dbReference type="SAM" id="MobiDB-lite"/>
    </source>
</evidence>
<feature type="region of interest" description="Disordered" evidence="1">
    <location>
        <begin position="39"/>
        <end position="64"/>
    </location>
</feature>
<name>A0A2A4B1E1_9SPHN</name>
<organism evidence="2 3">
    <name type="scientific">Sphingomonas spermidinifaciens</name>
    <dbReference type="NCBI Taxonomy" id="1141889"/>
    <lineage>
        <taxon>Bacteria</taxon>
        <taxon>Pseudomonadati</taxon>
        <taxon>Pseudomonadota</taxon>
        <taxon>Alphaproteobacteria</taxon>
        <taxon>Sphingomonadales</taxon>
        <taxon>Sphingomonadaceae</taxon>
        <taxon>Sphingomonas</taxon>
    </lineage>
</organism>
<protein>
    <submittedName>
        <fullName evidence="2">Uncharacterized protein</fullName>
    </submittedName>
</protein>
<comment type="caution">
    <text evidence="2">The sequence shown here is derived from an EMBL/GenBank/DDBJ whole genome shotgun (WGS) entry which is preliminary data.</text>
</comment>
<proteinExistence type="predicted"/>
<dbReference type="Proteomes" id="UP000218366">
    <property type="component" value="Unassembled WGS sequence"/>
</dbReference>
<dbReference type="EMBL" id="NWMW01000003">
    <property type="protein sequence ID" value="PCD01785.1"/>
    <property type="molecule type" value="Genomic_DNA"/>
</dbReference>
<dbReference type="AlphaFoldDB" id="A0A2A4B1E1"/>
<evidence type="ECO:0000313" key="2">
    <source>
        <dbReference type="EMBL" id="PCD01785.1"/>
    </source>
</evidence>
<accession>A0A2A4B1E1</accession>